<evidence type="ECO:0000256" key="2">
    <source>
        <dbReference type="SAM" id="SignalP"/>
    </source>
</evidence>
<feature type="signal peptide" evidence="2">
    <location>
        <begin position="1"/>
        <end position="22"/>
    </location>
</feature>
<dbReference type="AlphaFoldDB" id="A0A9X1C6G1"/>
<evidence type="ECO:0000313" key="4">
    <source>
        <dbReference type="Proteomes" id="UP001154860"/>
    </source>
</evidence>
<dbReference type="Proteomes" id="UP001154860">
    <property type="component" value="Unassembled WGS sequence"/>
</dbReference>
<organism evidence="3 4">
    <name type="scientific">Pseudomonas lactucae</name>
    <dbReference type="NCBI Taxonomy" id="2813360"/>
    <lineage>
        <taxon>Bacteria</taxon>
        <taxon>Pseudomonadati</taxon>
        <taxon>Pseudomonadota</taxon>
        <taxon>Gammaproteobacteria</taxon>
        <taxon>Pseudomonadales</taxon>
        <taxon>Pseudomonadaceae</taxon>
        <taxon>Pseudomonas</taxon>
    </lineage>
</organism>
<accession>A0A9X1C6G1</accession>
<dbReference type="RefSeq" id="WP_205490906.1">
    <property type="nucleotide sequence ID" value="NZ_JAFHKI010000102.1"/>
</dbReference>
<protein>
    <submittedName>
        <fullName evidence="3">Uncharacterized protein</fullName>
    </submittedName>
</protein>
<reference evidence="3 4" key="1">
    <citation type="journal article" date="2021" name="Int. J. Syst. Evol. Microbiol.">
        <title>Pseudomonas lactucae sp. nov., a pathogen causing bacterial rot of lettuce in Japan.</title>
        <authorList>
            <person name="Sawada H."/>
            <person name="Fujikawa T."/>
            <person name="Satou M."/>
        </authorList>
    </citation>
    <scope>NUCLEOTIDE SEQUENCE [LARGE SCALE GENOMIC DNA]</scope>
    <source>
        <strain evidence="3 4">MAFF 301381</strain>
    </source>
</reference>
<evidence type="ECO:0000256" key="1">
    <source>
        <dbReference type="SAM" id="MobiDB-lite"/>
    </source>
</evidence>
<keyword evidence="4" id="KW-1185">Reference proteome</keyword>
<dbReference type="EMBL" id="JAFHKJ010000094">
    <property type="protein sequence ID" value="MBN2978274.1"/>
    <property type="molecule type" value="Genomic_DNA"/>
</dbReference>
<feature type="region of interest" description="Disordered" evidence="1">
    <location>
        <begin position="171"/>
        <end position="191"/>
    </location>
</feature>
<dbReference type="PROSITE" id="PS51257">
    <property type="entry name" value="PROKAR_LIPOPROTEIN"/>
    <property type="match status" value="1"/>
</dbReference>
<comment type="caution">
    <text evidence="3">The sequence shown here is derived from an EMBL/GenBank/DDBJ whole genome shotgun (WGS) entry which is preliminary data.</text>
</comment>
<feature type="chain" id="PRO_5040929652" evidence="2">
    <location>
        <begin position="23"/>
        <end position="231"/>
    </location>
</feature>
<evidence type="ECO:0000313" key="3">
    <source>
        <dbReference type="EMBL" id="MBN2978274.1"/>
    </source>
</evidence>
<keyword evidence="2" id="KW-0732">Signal</keyword>
<name>A0A9X1C6G1_9PSED</name>
<proteinExistence type="predicted"/>
<gene>
    <name evidence="3" type="ORF">JWR99_20920</name>
</gene>
<reference evidence="3 4" key="2">
    <citation type="journal article" date="2023" name="Plant Pathol.">
        <title>Dismantling and reorganizing Pseudomonas marginalis sensu#lato.</title>
        <authorList>
            <person name="Sawada H."/>
            <person name="Fujikawa T."/>
            <person name="Satou M."/>
        </authorList>
    </citation>
    <scope>NUCLEOTIDE SEQUENCE [LARGE SCALE GENOMIC DNA]</scope>
    <source>
        <strain evidence="3 4">MAFF 301381</strain>
    </source>
</reference>
<sequence length="231" mass="24478">MKSTLNCSLAALVLMACNSVTAAQPATAPYPIGIKHLTIQRPGQPPENRIIDGKYWLTYDAVLVKFDKPPVVTADNRVVHHTDTPVDIDKAIGVVAGGGSFQVLRRPNISTADKEPSVIGGFQETAVPVVTVSGNTKTTGSITVSLGLELVVDPVILDAAVPDNVRSRAYLTHTDKPNPPNGSASTTARANADDQLKVGDVQVLTWALNGEYYGVALRLDSISDTEKPSPQ</sequence>